<accession>A0A414A3T2</accession>
<dbReference type="Proteomes" id="UP000286104">
    <property type="component" value="Unassembled WGS sequence"/>
</dbReference>
<organism evidence="2 3">
    <name type="scientific">Agathobacter rectalis</name>
    <dbReference type="NCBI Taxonomy" id="39491"/>
    <lineage>
        <taxon>Bacteria</taxon>
        <taxon>Bacillati</taxon>
        <taxon>Bacillota</taxon>
        <taxon>Clostridia</taxon>
        <taxon>Lachnospirales</taxon>
        <taxon>Lachnospiraceae</taxon>
        <taxon>Agathobacter</taxon>
    </lineage>
</organism>
<evidence type="ECO:0000313" key="2">
    <source>
        <dbReference type="EMBL" id="RHC40245.1"/>
    </source>
</evidence>
<evidence type="ECO:0000313" key="3">
    <source>
        <dbReference type="Proteomes" id="UP000286104"/>
    </source>
</evidence>
<dbReference type="RefSeq" id="WP_118389841.1">
    <property type="nucleotide sequence ID" value="NZ_QSHU01000005.1"/>
</dbReference>
<dbReference type="AlphaFoldDB" id="A0A414A3T2"/>
<feature type="coiled-coil region" evidence="1">
    <location>
        <begin position="209"/>
        <end position="236"/>
    </location>
</feature>
<evidence type="ECO:0000256" key="1">
    <source>
        <dbReference type="SAM" id="Coils"/>
    </source>
</evidence>
<reference evidence="2 3" key="1">
    <citation type="submission" date="2018-08" db="EMBL/GenBank/DDBJ databases">
        <title>A genome reference for cultivated species of the human gut microbiota.</title>
        <authorList>
            <person name="Zou Y."/>
            <person name="Xue W."/>
            <person name="Luo G."/>
        </authorList>
    </citation>
    <scope>NUCLEOTIDE SEQUENCE [LARGE SCALE GENOMIC DNA]</scope>
    <source>
        <strain evidence="2 3">AM36-3AA</strain>
    </source>
</reference>
<name>A0A414A3T2_9FIRM</name>
<sequence>MLCSDCKSYGRLGQIAVHPDGHNGSQNIHVHIVINSVRKYEGRKEKWHDKPCEWKQGCKHKSTGKMMHNVKKWVKESCIRHGFEQVDLLTKKHRDNYWVEKRLMNKNASDGVGITSNRELIRNTIDKMLPAVDSFEQMVECLKGIYGWKVRVTDKTVTFATSDMKKGIRGNKLGDGYGKAELVERIAQIVTEREAVNEARRIAEEQAKAKAEAAAREEAIRKKKQIEEERKKTEILSRKRKLAYEQNNIQHKYYSAELDRPDWNREYVEYLDAQFIRDAALLSEEELIAPIMTREEFEKEQAVVLYREKADKAGELWDKALSELYSVTHKWKWEYMDYLEETRFKELSNVTLREAKEKILSYEEFAKLKKAVKKIQEQTFEVFDSSADAKDETQTIVVSEKADIEVPKIEEVVLEKAEHVPEVIDYTKLSIEERASILQAPTDDYVAEYDAYCQRMGYTAEKMKSVRYKMDVYDEFIEEYQYRKKHCGMRGDSGIVNISEKRRETR</sequence>
<comment type="caution">
    <text evidence="2">The sequence shown here is derived from an EMBL/GenBank/DDBJ whole genome shotgun (WGS) entry which is preliminary data.</text>
</comment>
<gene>
    <name evidence="2" type="ORF">DW848_05960</name>
</gene>
<protein>
    <submittedName>
        <fullName evidence="2">Uncharacterized protein</fullName>
    </submittedName>
</protein>
<dbReference type="EMBL" id="QSHU01000005">
    <property type="protein sequence ID" value="RHC40245.1"/>
    <property type="molecule type" value="Genomic_DNA"/>
</dbReference>
<keyword evidence="1" id="KW-0175">Coiled coil</keyword>
<proteinExistence type="predicted"/>